<proteinExistence type="predicted"/>
<keyword evidence="2" id="KW-1185">Reference proteome</keyword>
<gene>
    <name evidence="3" type="primary">LOC113788678</name>
</gene>
<dbReference type="AlphaFoldDB" id="A0A6P6XKM4"/>
<dbReference type="KEGG" id="dpte:113788678"/>
<dbReference type="InParanoid" id="A0A6P6XKM4"/>
<keyword evidence="1" id="KW-0732">Signal</keyword>
<organism evidence="2 3">
    <name type="scientific">Dermatophagoides pteronyssinus</name>
    <name type="common">European house dust mite</name>
    <dbReference type="NCBI Taxonomy" id="6956"/>
    <lineage>
        <taxon>Eukaryota</taxon>
        <taxon>Metazoa</taxon>
        <taxon>Ecdysozoa</taxon>
        <taxon>Arthropoda</taxon>
        <taxon>Chelicerata</taxon>
        <taxon>Arachnida</taxon>
        <taxon>Acari</taxon>
        <taxon>Acariformes</taxon>
        <taxon>Sarcoptiformes</taxon>
        <taxon>Astigmata</taxon>
        <taxon>Psoroptidia</taxon>
        <taxon>Analgoidea</taxon>
        <taxon>Pyroglyphidae</taxon>
        <taxon>Dermatophagoidinae</taxon>
        <taxon>Dermatophagoides</taxon>
    </lineage>
</organism>
<dbReference type="OrthoDB" id="10480220at2759"/>
<evidence type="ECO:0000313" key="2">
    <source>
        <dbReference type="Proteomes" id="UP000515146"/>
    </source>
</evidence>
<name>A0A6P6XKM4_DERPT</name>
<evidence type="ECO:0000313" key="3">
    <source>
        <dbReference type="RefSeq" id="XP_027193947.1"/>
    </source>
</evidence>
<protein>
    <submittedName>
        <fullName evidence="3">Uncharacterized protein LOC113788678</fullName>
    </submittedName>
</protein>
<evidence type="ECO:0000256" key="1">
    <source>
        <dbReference type="SAM" id="SignalP"/>
    </source>
</evidence>
<accession>A0A6P6XKM4</accession>
<feature type="chain" id="PRO_5027774345" evidence="1">
    <location>
        <begin position="22"/>
        <end position="172"/>
    </location>
</feature>
<dbReference type="RefSeq" id="XP_027193947.1">
    <property type="nucleotide sequence ID" value="XM_027338146.1"/>
</dbReference>
<feature type="signal peptide" evidence="1">
    <location>
        <begin position="1"/>
        <end position="21"/>
    </location>
</feature>
<dbReference type="Proteomes" id="UP000515146">
    <property type="component" value="Unplaced"/>
</dbReference>
<reference evidence="3" key="1">
    <citation type="submission" date="2025-08" db="UniProtKB">
        <authorList>
            <consortium name="RefSeq"/>
        </authorList>
    </citation>
    <scope>IDENTIFICATION</scope>
    <source>
        <strain evidence="3">Airmid</strain>
    </source>
</reference>
<sequence length="172" mass="20049">MIDFCSLIFYALLLILQTSKKFQIMDARTEINYILKTLLVDLKENFSEEFDQMKLYRNVAFIEKKAGELLEKFNGIMDKVVLQLNSRVEAIQREDKLEQDLIMNDGSSDVLMKIITDMNKIEKLNEAILETTVKNKAIDEKKNDLKQALEILNSEPLKTMDQLLQQIQQTLE</sequence>